<dbReference type="Pfam" id="PF07992">
    <property type="entry name" value="Pyr_redox_2"/>
    <property type="match status" value="1"/>
</dbReference>
<name>A0ABR0KNT2_9EURO</name>
<dbReference type="PANTHER" id="PTHR43014">
    <property type="entry name" value="MERCURIC REDUCTASE"/>
    <property type="match status" value="1"/>
</dbReference>
<evidence type="ECO:0000259" key="5">
    <source>
        <dbReference type="Pfam" id="PF02852"/>
    </source>
</evidence>
<dbReference type="SUPFAM" id="SSF55424">
    <property type="entry name" value="FAD/NAD-linked reductases, dimerisation (C-terminal) domain"/>
    <property type="match status" value="1"/>
</dbReference>
<comment type="similarity">
    <text evidence="1">Belongs to the class-I pyridine nucleotide-disulfide oxidoreductase family.</text>
</comment>
<dbReference type="InterPro" id="IPR036188">
    <property type="entry name" value="FAD/NAD-bd_sf"/>
</dbReference>
<dbReference type="Gene3D" id="3.50.50.60">
    <property type="entry name" value="FAD/NAD(P)-binding domain"/>
    <property type="match status" value="2"/>
</dbReference>
<dbReference type="PRINTS" id="PR00411">
    <property type="entry name" value="PNDRDTASEI"/>
</dbReference>
<comment type="caution">
    <text evidence="7">The sequence shown here is derived from an EMBL/GenBank/DDBJ whole genome shotgun (WGS) entry which is preliminary data.</text>
</comment>
<accession>A0ABR0KNT2</accession>
<dbReference type="PANTHER" id="PTHR43014:SF2">
    <property type="entry name" value="MERCURIC REDUCTASE"/>
    <property type="match status" value="1"/>
</dbReference>
<dbReference type="InterPro" id="IPR023753">
    <property type="entry name" value="FAD/NAD-binding_dom"/>
</dbReference>
<feature type="region of interest" description="Disordered" evidence="4">
    <location>
        <begin position="381"/>
        <end position="412"/>
    </location>
</feature>
<dbReference type="Pfam" id="PF02852">
    <property type="entry name" value="Pyr_redox_dim"/>
    <property type="match status" value="1"/>
</dbReference>
<keyword evidence="8" id="KW-1185">Reference proteome</keyword>
<evidence type="ECO:0000256" key="2">
    <source>
        <dbReference type="ARBA" id="ARBA00022630"/>
    </source>
</evidence>
<dbReference type="InterPro" id="IPR004099">
    <property type="entry name" value="Pyr_nucl-diS_OxRdtase_dimer"/>
</dbReference>
<dbReference type="InterPro" id="IPR001100">
    <property type="entry name" value="Pyr_nuc-diS_OxRdtase"/>
</dbReference>
<gene>
    <name evidence="7" type="ORF">LTR24_000699</name>
</gene>
<dbReference type="Gene3D" id="3.30.390.30">
    <property type="match status" value="1"/>
</dbReference>
<protein>
    <recommendedName>
        <fullName evidence="9">Mercuric reductase</fullName>
    </recommendedName>
</protein>
<evidence type="ECO:0000259" key="6">
    <source>
        <dbReference type="Pfam" id="PF07992"/>
    </source>
</evidence>
<dbReference type="PIRSF" id="PIRSF000350">
    <property type="entry name" value="Mercury_reductase_MerA"/>
    <property type="match status" value="1"/>
</dbReference>
<dbReference type="SUPFAM" id="SSF51905">
    <property type="entry name" value="FAD/NAD(P)-binding domain"/>
    <property type="match status" value="1"/>
</dbReference>
<dbReference type="InterPro" id="IPR016156">
    <property type="entry name" value="FAD/NAD-linked_Rdtase_dimer_sf"/>
</dbReference>
<keyword evidence="3" id="KW-0274">FAD</keyword>
<evidence type="ECO:0008006" key="9">
    <source>
        <dbReference type="Google" id="ProtNLM"/>
    </source>
</evidence>
<dbReference type="Proteomes" id="UP001345013">
    <property type="component" value="Unassembled WGS sequence"/>
</dbReference>
<proteinExistence type="inferred from homology"/>
<organism evidence="7 8">
    <name type="scientific">Lithohypha guttulata</name>
    <dbReference type="NCBI Taxonomy" id="1690604"/>
    <lineage>
        <taxon>Eukaryota</taxon>
        <taxon>Fungi</taxon>
        <taxon>Dikarya</taxon>
        <taxon>Ascomycota</taxon>
        <taxon>Pezizomycotina</taxon>
        <taxon>Eurotiomycetes</taxon>
        <taxon>Chaetothyriomycetidae</taxon>
        <taxon>Chaetothyriales</taxon>
        <taxon>Trichomeriaceae</taxon>
        <taxon>Lithohypha</taxon>
    </lineage>
</organism>
<feature type="domain" description="Pyridine nucleotide-disulphide oxidoreductase dimerisation" evidence="5">
    <location>
        <begin position="413"/>
        <end position="493"/>
    </location>
</feature>
<dbReference type="PRINTS" id="PR00368">
    <property type="entry name" value="FADPNR"/>
</dbReference>
<evidence type="ECO:0000313" key="7">
    <source>
        <dbReference type="EMBL" id="KAK5100852.1"/>
    </source>
</evidence>
<keyword evidence="2" id="KW-0285">Flavoprotein</keyword>
<feature type="domain" description="FAD/NAD(P)-binding" evidence="6">
    <location>
        <begin position="8"/>
        <end position="331"/>
    </location>
</feature>
<sequence length="502" mass="53758">MSNHYYAIIIGSGQGGGPLAQAFANSGKNTALIESTHVGGTCVNEGCTPTKTMIASGRSAYMACGAKSMGTEFKRSSLQLNLETVRQRKRDIVTSFRGGSEKRIKDTANLDLIRGKAKFVSSNEIEVTLVESHGTRNLTADKIFINAGCSPAPLSIKDSHIIEPAALLTSTSIMELDTLPRHLLVIGGGPIGLEFAQLFRRFGAQVTIVQRAAHLIPNEDADVSTEMEKILAGDGITLHLGAQAKWFAKVPTGSIVLQITTSQGETKSIFASHVLNATGRPPNTADLNLEAAGVKTTVRGHIEVNDHLETSAPDIYALGDIKGGPAFTHISYDDFRILKHNLITHTTSAPLSIKDRVIPYCVFTDPQLGRVGLTEKQARALYPPGSVPNGHDTTSAERDLTPTSENPTAAPSRIATAAMPMSWVARALELNETRGMMKAVIDKETDKILGFACLGYEGGEVMSTVSMAMKGGLTWRDLRDGVFAHPCMAEGLNNLFAQFGDD</sequence>
<evidence type="ECO:0000256" key="1">
    <source>
        <dbReference type="ARBA" id="ARBA00007532"/>
    </source>
</evidence>
<evidence type="ECO:0000313" key="8">
    <source>
        <dbReference type="Proteomes" id="UP001345013"/>
    </source>
</evidence>
<evidence type="ECO:0000256" key="4">
    <source>
        <dbReference type="SAM" id="MobiDB-lite"/>
    </source>
</evidence>
<dbReference type="EMBL" id="JAVRRG010000005">
    <property type="protein sequence ID" value="KAK5100852.1"/>
    <property type="molecule type" value="Genomic_DNA"/>
</dbReference>
<evidence type="ECO:0000256" key="3">
    <source>
        <dbReference type="ARBA" id="ARBA00022827"/>
    </source>
</evidence>
<reference evidence="7 8" key="1">
    <citation type="submission" date="2023-08" db="EMBL/GenBank/DDBJ databases">
        <title>Black Yeasts Isolated from many extreme environments.</title>
        <authorList>
            <person name="Coleine C."/>
            <person name="Stajich J.E."/>
            <person name="Selbmann L."/>
        </authorList>
    </citation>
    <scope>NUCLEOTIDE SEQUENCE [LARGE SCALE GENOMIC DNA]</scope>
    <source>
        <strain evidence="7 8">CCFEE 5885</strain>
    </source>
</reference>